<organism evidence="1 2">
    <name type="scientific">Sulfurisphaera tokodaii (strain DSM 16993 / JCM 10545 / NBRC 100140 / 7)</name>
    <name type="common">Sulfolobus tokodaii</name>
    <dbReference type="NCBI Taxonomy" id="273063"/>
    <lineage>
        <taxon>Archaea</taxon>
        <taxon>Thermoproteota</taxon>
        <taxon>Thermoprotei</taxon>
        <taxon>Sulfolobales</taxon>
        <taxon>Sulfolobaceae</taxon>
        <taxon>Sulfurisphaera</taxon>
    </lineage>
</organism>
<evidence type="ECO:0000313" key="2">
    <source>
        <dbReference type="Proteomes" id="UP000001015"/>
    </source>
</evidence>
<dbReference type="Proteomes" id="UP000001015">
    <property type="component" value="Chromosome"/>
</dbReference>
<dbReference type="KEGG" id="sto:STK_02530"/>
<keyword evidence="2" id="KW-1185">Reference proteome</keyword>
<dbReference type="GeneID" id="1458149"/>
<dbReference type="OrthoDB" id="42168at2157"/>
<proteinExistence type="predicted"/>
<dbReference type="AlphaFoldDB" id="Q976C8"/>
<reference evidence="2" key="1">
    <citation type="journal article" date="2001" name="DNA Res.">
        <title>Complete genome sequence of an aerobic thermoacidophilic Crenarchaeon, Sulfolobus tokodaii strain7.</title>
        <authorList>
            <person name="Kawarabayasi Y."/>
            <person name="Hino Y."/>
            <person name="Horikawa H."/>
            <person name="Jin-no K."/>
            <person name="Takahashi M."/>
            <person name="Sekine M."/>
            <person name="Baba S."/>
            <person name="Ankai A."/>
            <person name="Kosugi H."/>
            <person name="Hosoyama A."/>
            <person name="Fukui S."/>
            <person name="Nagai Y."/>
            <person name="Nishijima K."/>
            <person name="Otsuka R."/>
            <person name="Nakazawa H."/>
            <person name="Takamiya M."/>
            <person name="Kato Y."/>
            <person name="Yoshizawa T."/>
            <person name="Tanaka T."/>
            <person name="Kudoh Y."/>
            <person name="Yamazaki J."/>
            <person name="Kushida N."/>
            <person name="Oguchi A."/>
            <person name="Aoki K."/>
            <person name="Masuda S."/>
            <person name="Yanagii M."/>
            <person name="Nishimura M."/>
            <person name="Yamagishi A."/>
            <person name="Oshima T."/>
            <person name="Kikuchi H."/>
        </authorList>
    </citation>
    <scope>NUCLEOTIDE SEQUENCE [LARGE SCALE GENOMIC DNA]</scope>
    <source>
        <strain evidence="2">DSM 16993 / JCM 10545 / NBRC 100140 / 7</strain>
    </source>
</reference>
<dbReference type="RefSeq" id="WP_010978202.1">
    <property type="nucleotide sequence ID" value="NC_003106.2"/>
</dbReference>
<evidence type="ECO:0000313" key="1">
    <source>
        <dbReference type="EMBL" id="BAB65219.1"/>
    </source>
</evidence>
<dbReference type="PATRIC" id="fig|273063.9.peg.302"/>
<dbReference type="eggNOG" id="arCOG08348">
    <property type="taxonomic scope" value="Archaea"/>
</dbReference>
<dbReference type="EMBL" id="BA000023">
    <property type="protein sequence ID" value="BAB65219.1"/>
    <property type="molecule type" value="Genomic_DNA"/>
</dbReference>
<protein>
    <submittedName>
        <fullName evidence="1">Uncharacterized protein</fullName>
    </submittedName>
</protein>
<accession>Q976C8</accession>
<name>Q976C8_SULTO</name>
<sequence>MKQIEIETVLPMNYKKLRAFFITDGVLRLFYEINKIEQTGNLTWLINGKYNAIVYFSEYDINWEIYRKRSIKDRISVFLYPVADDSGLRLIFRTNRVLPLKKSLENEVNAGIELLKSLLYSLRI</sequence>
<gene>
    <name evidence="1" type="primary">ST0253</name>
    <name evidence="1" type="ordered locus">STK_02530</name>
</gene>